<dbReference type="InterPro" id="IPR013968">
    <property type="entry name" value="PKS_KR"/>
</dbReference>
<feature type="active site" description="Proton donor; for dehydratase activity" evidence="8">
    <location>
        <position position="1183"/>
    </location>
</feature>
<proteinExistence type="predicted"/>
<dbReference type="PROSITE" id="PS52019">
    <property type="entry name" value="PKS_MFAS_DH"/>
    <property type="match status" value="1"/>
</dbReference>
<evidence type="ECO:0000313" key="13">
    <source>
        <dbReference type="Proteomes" id="UP001390339"/>
    </source>
</evidence>
<dbReference type="InterPro" id="IPR020841">
    <property type="entry name" value="PKS_Beta-ketoAc_synthase_dom"/>
</dbReference>
<keyword evidence="7" id="KW-0012">Acyltransferase</keyword>
<dbReference type="SMART" id="SM00822">
    <property type="entry name" value="PKS_KR"/>
    <property type="match status" value="1"/>
</dbReference>
<dbReference type="PANTHER" id="PTHR43775">
    <property type="entry name" value="FATTY ACID SYNTHASE"/>
    <property type="match status" value="1"/>
</dbReference>
<dbReference type="InterPro" id="IPR020843">
    <property type="entry name" value="ER"/>
</dbReference>
<dbReference type="Pfam" id="PF16197">
    <property type="entry name" value="KAsynt_C_assoc"/>
    <property type="match status" value="1"/>
</dbReference>
<feature type="region of interest" description="N-terminal hotdog fold" evidence="8">
    <location>
        <begin position="960"/>
        <end position="1099"/>
    </location>
</feature>
<organism evidence="12 13">
    <name type="scientific">Apiospora arundinis</name>
    <dbReference type="NCBI Taxonomy" id="335852"/>
    <lineage>
        <taxon>Eukaryota</taxon>
        <taxon>Fungi</taxon>
        <taxon>Dikarya</taxon>
        <taxon>Ascomycota</taxon>
        <taxon>Pezizomycotina</taxon>
        <taxon>Sordariomycetes</taxon>
        <taxon>Xylariomycetidae</taxon>
        <taxon>Amphisphaeriales</taxon>
        <taxon>Apiosporaceae</taxon>
        <taxon>Apiospora</taxon>
    </lineage>
</organism>
<dbReference type="SUPFAM" id="SSF53335">
    <property type="entry name" value="S-adenosyl-L-methionine-dependent methyltransferases"/>
    <property type="match status" value="1"/>
</dbReference>
<dbReference type="Pfam" id="PF14765">
    <property type="entry name" value="PS-DH"/>
    <property type="match status" value="1"/>
</dbReference>
<dbReference type="PROSITE" id="PS00606">
    <property type="entry name" value="KS3_1"/>
    <property type="match status" value="1"/>
</dbReference>
<dbReference type="SUPFAM" id="SSF51735">
    <property type="entry name" value="NAD(P)-binding Rossmann-fold domains"/>
    <property type="match status" value="2"/>
</dbReference>
<protein>
    <submittedName>
        <fullName evidence="12">Beta-ketoacyl synthase domain-containing protein</fullName>
    </submittedName>
</protein>
<keyword evidence="13" id="KW-1185">Reference proteome</keyword>
<dbReference type="Gene3D" id="3.40.47.10">
    <property type="match status" value="1"/>
</dbReference>
<dbReference type="InterPro" id="IPR020807">
    <property type="entry name" value="PKS_DH"/>
</dbReference>
<dbReference type="Gene3D" id="3.90.180.10">
    <property type="entry name" value="Medium-chain alcohol dehydrogenases, catalytic domain"/>
    <property type="match status" value="1"/>
</dbReference>
<keyword evidence="3" id="KW-0808">Transferase</keyword>
<feature type="region of interest" description="C-terminal hotdog fold" evidence="8">
    <location>
        <begin position="1117"/>
        <end position="1274"/>
    </location>
</feature>
<reference evidence="12 13" key="1">
    <citation type="journal article" date="2024" name="IMA Fungus">
        <title>Apiospora arundinis, a panoply of carbohydrate-active enzymes and secondary metabolites.</title>
        <authorList>
            <person name="Sorensen T."/>
            <person name="Petersen C."/>
            <person name="Muurmann A.T."/>
            <person name="Christiansen J.V."/>
            <person name="Brundto M.L."/>
            <person name="Overgaard C.K."/>
            <person name="Boysen A.T."/>
            <person name="Wollenberg R.D."/>
            <person name="Larsen T.O."/>
            <person name="Sorensen J.L."/>
            <person name="Nielsen K.L."/>
            <person name="Sondergaard T.E."/>
        </authorList>
    </citation>
    <scope>NUCLEOTIDE SEQUENCE [LARGE SCALE GENOMIC DNA]</scope>
    <source>
        <strain evidence="12 13">AAU 773</strain>
    </source>
</reference>
<dbReference type="Pfam" id="PF00550">
    <property type="entry name" value="PP-binding"/>
    <property type="match status" value="1"/>
</dbReference>
<dbReference type="Pfam" id="PF08659">
    <property type="entry name" value="KR"/>
    <property type="match status" value="1"/>
</dbReference>
<keyword evidence="5" id="KW-0560">Oxidoreductase</keyword>
<evidence type="ECO:0000256" key="8">
    <source>
        <dbReference type="PROSITE-ProRule" id="PRU01363"/>
    </source>
</evidence>
<dbReference type="InterPro" id="IPR029063">
    <property type="entry name" value="SAM-dependent_MTases_sf"/>
</dbReference>
<keyword evidence="4" id="KW-0521">NADP</keyword>
<dbReference type="CDD" id="cd05195">
    <property type="entry name" value="enoyl_red"/>
    <property type="match status" value="1"/>
</dbReference>
<sequence>MATQHKNEPLAIVGLGCRWPGGAHDASQFWEFLRDKVDGWREFDEPRFSKQGFHHSNRDRPGGFAMEGAFLAEQDARLFDHSFFGMTSLEVETMDPSQRKLLEVAYEAIENAGETWESIASSRTGVFVGNFCLDHWMIQSRDWDHPRPYAFVGAGTSILANRISYIFDLHGPSLTVDTACSSSMYALHLAVNSIRAGDCEAAIVASANWIGDPGVQIALDKLGALSASGRCHTFDARAQGYARGEGYGAIYLKRPSLAVKDGSPIRAIIRGTAINSNGRTGGITRPSAQGQERVIREAYRDADLSFQDTSYFECHGTGTYVGDPIEMAAVGNVFAPERRVDDPPLLVGSVKSNVGHGEGASALASIMKIILALENQSIPPILDLQARNPNIDFAAARIEPVTELTPWPKDRLQRASINSFGYGGANAHCIIDHVRNFLPDYIAPGVFRNNVNGHPSDNRSNGHRAIHHRSMLSPPMSSAKADATTRQLVLLPMSAHSKQSLDLNLGALSRVISGLSLADVAYTLSARRSRFSQRSFCIVNKDEIGPGSQDLVLDRKPVRAPLRPVNVGFIFTGQGAQWQGMGGGLFGYRVFRNTIEYLDYVLNTLPLRPSWSLYNVLSGKCDKEFIHTAEASQAACTALQVGVIDLLASWSIRPAGVAGHSSGEIAAAYAAGRITSAEAIVAAFLRGRAVSKNGQVGAMLAVGLGSDDVTSFTEGREVEVRVAAFNSPGSVTLSGEERAIDDISNALTDAGVFNRKLKTNGNAYHSHHMIPVGGNYVELLLASKEDLKNSGLDAVDQGYEHKLWVSSVSPSESTDALENMAEYWKKNLESPVRFSEAVTRLLSSKDVSIQAVIEIGPHPALKSPLEQILKTGGMKVSYSYGLKRQEDGQKTMLQLAGTLFSWNATVDLAAVNAVDAVSGTGLEHGCTCTDLPPYQYTYEGLHYHESRPSRQYRYRDVLRHDLLGSKVVGTAKLRPQWRNILQIKDVPWLSDHRLGLEAVLPGTSYIAMAVEAVSRAFNESRETLDIDAFSLADVSINNALSIPEDDYGIEVVTSLDLVSTTTYPSSATWSTFSISSVQRGTEKWTEHCNGRVKVEVGRNVNFEQAARPAPDLGVADASHIVDASAWYRRFAEIGLNYGPAFQSLSRIRATPNVPNQAVATINLHTTSVPEGESRYPVHPASLDGAIQLGLIACSSGRPSEARNAFVPVQLSRLYLSNTIDMLTRDADAYSAVAHGERRGVRGAELDLQILGPAGELLVRAEGLRCVSYSRAARPTAAATDRAFSSPFTRLVWRPDIRALRAHEARRRYPPPEKNVAQAPAWGVTNKLAHLVVASTYERFGKLPDDSRPCPSGDVGHFFAWIRRMARNDQSDLMKEARELSSQGRLLVAIDELVSQASQVPEVQIARILHDNMADILYQRRTGMDIIVSNDLLTPLYQSGLLMTGIYPQLGHVLAGLAHANPHQRVLEIGGGTGGATRIAMEAFHGPNGIKAYRDYTFTDISAGFLSGARESMGHLRDVNFSVFDIEVDPVAQGYAEQAYDLIIACQVLHATSNMQETLVNCRRLLRPGGRLVLVETNQNFIVPGVVVGTFTGYWAGIPDGRVDAPFQSLPGWDRSLREAGFSGLDVVLDDFPKPHNTTSVIVSTFPRDIIAPDPASKALVHLLHGSGPASGLVGQIARQLGQRGIAVKIGTLGQDLDQHDPEARILVLYDPKVLLSGNSGQGFDRLKHLIRKASTLVIVTSCGTVKGHDADGAFIPGLLRVLQNENPANQYASIDIDAHEFEVCADEQEGLAQCIVEREQLLHEARSEVLSSDLEVDPMDREFSWQDGCMWVSRHVPDAGFHSVYGLDSESLKPEPLPLGSQGTVKAAFETPGVPNSLYFVPHREALRPLPPGYVDVAVAAIGLSPHDIGHWTGHTDGDHLSSEFAGTVTAIGSAVQNGLKVGDRVYGLGKGHFGNHVRVPGAFAQKLAEGDEVIKMASMPVAYATAIYALEHVAKLRAGQSILIQSGAHDMGIAAILLAKRKHAHVFATVDSADQASFLVDRLAVPASRIITAPISAQALRRSAQLITNNGAFDLVFSTRADNDQTLDSLLRNLAPLGHFIDIGRRPSTAQTGTARFGALPSCASYCAIDMWTVLDLQPELGAELMQTVDRYYRSGFIEPIPNIESPDVSQANVAIANLSDLIGKLVVSFERPGSLVRMAPPAPTARFDLKSCYVITGALGGLGQSLLRWMADRGARHLALLSRRDVSRVPGAQKLVDSLARGGIQVECFTCDVSKMDQVSLSIDKISSKRPIKGVVHAAVSYMDLTFDKLSAAQWRDSISAKVDGTKNLHSATLGMPLDFFVMATSALSIYAFPTQGAYTAANSFQDAFARYRRSMGLPASTASFGLIREVTDVGTSDATVRLFERNKALTLGESSLLAAFEPAFLNNSTAAPARDEADSGAQWVGQQDDPLSAANIHAFLDPQAMLARDHEEFAGGAAMSGAAPRWQHDGRVALMMRAYMDAQRHQSASIQNSSEQEESDHSAAFVRKKYVAAVAEGPSGRDAILRLVQEAIVQAVADMLFVDVESIDPAKSVANLGVDSLIAAELRGWFFQALGVHISMLDLLDPSVGLDMRAASITTKALEPGV</sequence>
<dbReference type="InterPro" id="IPR016039">
    <property type="entry name" value="Thiolase-like"/>
</dbReference>
<gene>
    <name evidence="12" type="ORF">PGQ11_009653</name>
</gene>
<comment type="caution">
    <text evidence="12">The sequence shown here is derived from an EMBL/GenBank/DDBJ whole genome shotgun (WGS) entry which is preliminary data.</text>
</comment>
<feature type="domain" description="PKS/mFAS DH" evidence="11">
    <location>
        <begin position="960"/>
        <end position="1274"/>
    </location>
</feature>
<dbReference type="Proteomes" id="UP001390339">
    <property type="component" value="Unassembled WGS sequence"/>
</dbReference>
<dbReference type="Pfam" id="PF00109">
    <property type="entry name" value="ketoacyl-synt"/>
    <property type="match status" value="1"/>
</dbReference>
<dbReference type="InterPro" id="IPR009081">
    <property type="entry name" value="PP-bd_ACP"/>
</dbReference>
<dbReference type="InterPro" id="IPR049552">
    <property type="entry name" value="PKS_DH_N"/>
</dbReference>
<dbReference type="SUPFAM" id="SSF50129">
    <property type="entry name" value="GroES-like"/>
    <property type="match status" value="1"/>
</dbReference>
<dbReference type="InterPro" id="IPR001227">
    <property type="entry name" value="Ac_transferase_dom_sf"/>
</dbReference>
<dbReference type="SMART" id="SM00829">
    <property type="entry name" value="PKS_ER"/>
    <property type="match status" value="1"/>
</dbReference>
<dbReference type="InterPro" id="IPR014043">
    <property type="entry name" value="Acyl_transferase_dom"/>
</dbReference>
<accession>A0ABR2IIL5</accession>
<evidence type="ECO:0000256" key="3">
    <source>
        <dbReference type="ARBA" id="ARBA00022679"/>
    </source>
</evidence>
<dbReference type="SUPFAM" id="SSF47336">
    <property type="entry name" value="ACP-like"/>
    <property type="match status" value="1"/>
</dbReference>
<dbReference type="InterPro" id="IPR011032">
    <property type="entry name" value="GroES-like_sf"/>
</dbReference>
<dbReference type="Pfam" id="PF08240">
    <property type="entry name" value="ADH_N"/>
    <property type="match status" value="1"/>
</dbReference>
<dbReference type="Gene3D" id="3.40.366.10">
    <property type="entry name" value="Malonyl-Coenzyme A Acyl Carrier Protein, domain 2"/>
    <property type="match status" value="1"/>
</dbReference>
<dbReference type="InterPro" id="IPR020806">
    <property type="entry name" value="PKS_PP-bd"/>
</dbReference>
<dbReference type="InterPro" id="IPR013154">
    <property type="entry name" value="ADH-like_N"/>
</dbReference>
<evidence type="ECO:0000259" key="11">
    <source>
        <dbReference type="PROSITE" id="PS52019"/>
    </source>
</evidence>
<keyword evidence="1" id="KW-0596">Phosphopantetheine</keyword>
<dbReference type="InterPro" id="IPR013217">
    <property type="entry name" value="Methyltransf_12"/>
</dbReference>
<keyword evidence="6" id="KW-0511">Multifunctional enzyme</keyword>
<evidence type="ECO:0000256" key="1">
    <source>
        <dbReference type="ARBA" id="ARBA00022450"/>
    </source>
</evidence>
<dbReference type="SUPFAM" id="SSF52151">
    <property type="entry name" value="FabD/lysophospholipase-like"/>
    <property type="match status" value="1"/>
</dbReference>
<dbReference type="InterPro" id="IPR014030">
    <property type="entry name" value="Ketoacyl_synth_N"/>
</dbReference>
<dbReference type="Gene3D" id="3.30.70.3290">
    <property type="match status" value="1"/>
</dbReference>
<dbReference type="Pfam" id="PF00698">
    <property type="entry name" value="Acyl_transf_1"/>
    <property type="match status" value="1"/>
</dbReference>
<dbReference type="InterPro" id="IPR049551">
    <property type="entry name" value="PKS_DH_C"/>
</dbReference>
<dbReference type="SUPFAM" id="SSF53901">
    <property type="entry name" value="Thiolase-like"/>
    <property type="match status" value="1"/>
</dbReference>
<dbReference type="CDD" id="cd02440">
    <property type="entry name" value="AdoMet_MTases"/>
    <property type="match status" value="1"/>
</dbReference>
<dbReference type="InterPro" id="IPR014031">
    <property type="entry name" value="Ketoacyl_synth_C"/>
</dbReference>
<dbReference type="InterPro" id="IPR042104">
    <property type="entry name" value="PKS_dehydratase_sf"/>
</dbReference>
<dbReference type="SMART" id="SM00825">
    <property type="entry name" value="PKS_KS"/>
    <property type="match status" value="1"/>
</dbReference>
<dbReference type="Pfam" id="PF08242">
    <property type="entry name" value="Methyltransf_12"/>
    <property type="match status" value="1"/>
</dbReference>
<dbReference type="SMART" id="SM00823">
    <property type="entry name" value="PKS_PP"/>
    <property type="match status" value="1"/>
</dbReference>
<feature type="domain" description="Ketosynthase family 3 (KS3)" evidence="10">
    <location>
        <begin position="7"/>
        <end position="433"/>
    </location>
</feature>
<dbReference type="Pfam" id="PF22621">
    <property type="entry name" value="CurL-like_PKS_C"/>
    <property type="match status" value="1"/>
</dbReference>
<dbReference type="Gene3D" id="3.40.50.150">
    <property type="entry name" value="Vaccinia Virus protein VP39"/>
    <property type="match status" value="1"/>
</dbReference>
<dbReference type="InterPro" id="IPR036736">
    <property type="entry name" value="ACP-like_sf"/>
</dbReference>
<feature type="domain" description="Carrier" evidence="9">
    <location>
        <begin position="2546"/>
        <end position="2624"/>
    </location>
</feature>
<dbReference type="CDD" id="cd05274">
    <property type="entry name" value="KR_FAS_SDR_x"/>
    <property type="match status" value="1"/>
</dbReference>
<feature type="active site" description="Proton acceptor; for dehydratase activity" evidence="8">
    <location>
        <position position="992"/>
    </location>
</feature>
<dbReference type="InterPro" id="IPR036291">
    <property type="entry name" value="NAD(P)-bd_dom_sf"/>
</dbReference>
<dbReference type="SUPFAM" id="SSF55048">
    <property type="entry name" value="Probable ACP-binding domain of malonyl-CoA ACP transacylase"/>
    <property type="match status" value="1"/>
</dbReference>
<evidence type="ECO:0000256" key="4">
    <source>
        <dbReference type="ARBA" id="ARBA00022857"/>
    </source>
</evidence>
<dbReference type="Gene3D" id="3.10.129.110">
    <property type="entry name" value="Polyketide synthase dehydratase"/>
    <property type="match status" value="1"/>
</dbReference>
<dbReference type="SMART" id="SM00827">
    <property type="entry name" value="PKS_AT"/>
    <property type="match status" value="1"/>
</dbReference>
<evidence type="ECO:0000256" key="5">
    <source>
        <dbReference type="ARBA" id="ARBA00023002"/>
    </source>
</evidence>
<dbReference type="InterPro" id="IPR057326">
    <property type="entry name" value="KR_dom"/>
</dbReference>
<keyword evidence="2" id="KW-0597">Phosphoprotein</keyword>
<dbReference type="SMART" id="SM00826">
    <property type="entry name" value="PKS_DH"/>
    <property type="match status" value="1"/>
</dbReference>
<dbReference type="InterPro" id="IPR049900">
    <property type="entry name" value="PKS_mFAS_DH"/>
</dbReference>
<name>A0ABR2IIL5_9PEZI</name>
<dbReference type="Gene3D" id="3.40.50.720">
    <property type="entry name" value="NAD(P)-binding Rossmann-like Domain"/>
    <property type="match status" value="2"/>
</dbReference>
<dbReference type="Pfam" id="PF02801">
    <property type="entry name" value="Ketoacyl-synt_C"/>
    <property type="match status" value="1"/>
</dbReference>
<evidence type="ECO:0000256" key="2">
    <source>
        <dbReference type="ARBA" id="ARBA00022553"/>
    </source>
</evidence>
<dbReference type="Pfam" id="PF21089">
    <property type="entry name" value="PKS_DH_N"/>
    <property type="match status" value="1"/>
</dbReference>
<dbReference type="CDD" id="cd00833">
    <property type="entry name" value="PKS"/>
    <property type="match status" value="1"/>
</dbReference>
<dbReference type="EMBL" id="JAPCWZ010000005">
    <property type="protein sequence ID" value="KAK8863418.1"/>
    <property type="molecule type" value="Genomic_DNA"/>
</dbReference>
<evidence type="ECO:0000256" key="7">
    <source>
        <dbReference type="ARBA" id="ARBA00023315"/>
    </source>
</evidence>
<dbReference type="InterPro" id="IPR032821">
    <property type="entry name" value="PKS_assoc"/>
</dbReference>
<dbReference type="PANTHER" id="PTHR43775:SF50">
    <property type="entry name" value="HIGHLY REDUCING POLYKETIDE SYNTHASE SRDA"/>
    <property type="match status" value="1"/>
</dbReference>
<evidence type="ECO:0000256" key="6">
    <source>
        <dbReference type="ARBA" id="ARBA00023268"/>
    </source>
</evidence>
<dbReference type="InterPro" id="IPR018201">
    <property type="entry name" value="Ketoacyl_synth_AS"/>
</dbReference>
<dbReference type="PROSITE" id="PS52004">
    <property type="entry name" value="KS3_2"/>
    <property type="match status" value="1"/>
</dbReference>
<dbReference type="InterPro" id="IPR016035">
    <property type="entry name" value="Acyl_Trfase/lysoPLipase"/>
</dbReference>
<dbReference type="InterPro" id="IPR016036">
    <property type="entry name" value="Malonyl_transacylase_ACP-bd"/>
</dbReference>
<evidence type="ECO:0000259" key="10">
    <source>
        <dbReference type="PROSITE" id="PS52004"/>
    </source>
</evidence>
<dbReference type="Gene3D" id="1.10.1200.10">
    <property type="entry name" value="ACP-like"/>
    <property type="match status" value="1"/>
</dbReference>
<dbReference type="InterPro" id="IPR050091">
    <property type="entry name" value="PKS_NRPS_Biosynth_Enz"/>
</dbReference>
<evidence type="ECO:0000259" key="9">
    <source>
        <dbReference type="PROSITE" id="PS50075"/>
    </source>
</evidence>
<dbReference type="PROSITE" id="PS50075">
    <property type="entry name" value="CARRIER"/>
    <property type="match status" value="1"/>
</dbReference>
<evidence type="ECO:0000313" key="12">
    <source>
        <dbReference type="EMBL" id="KAK8863418.1"/>
    </source>
</evidence>